<keyword evidence="8" id="KW-0472">Membrane</keyword>
<evidence type="ECO:0000256" key="8">
    <source>
        <dbReference type="SAM" id="Phobius"/>
    </source>
</evidence>
<feature type="domain" description="Peptidase M13 N-terminal" evidence="10">
    <location>
        <begin position="863"/>
        <end position="1284"/>
    </location>
</feature>
<comment type="caution">
    <text evidence="11">The sequence shown here is derived from an EMBL/GenBank/DDBJ whole genome shotgun (WGS) entry which is preliminary data.</text>
</comment>
<keyword evidence="7" id="KW-0482">Metalloprotease</keyword>
<dbReference type="InterPro" id="IPR024079">
    <property type="entry name" value="MetalloPept_cat_dom_sf"/>
</dbReference>
<comment type="cofactor">
    <cofactor evidence="1">
        <name>Zn(2+)</name>
        <dbReference type="ChEBI" id="CHEBI:29105"/>
    </cofactor>
</comment>
<dbReference type="Pfam" id="PF05649">
    <property type="entry name" value="Peptidase_M13_N"/>
    <property type="match status" value="2"/>
</dbReference>
<keyword evidence="4" id="KW-0479">Metal-binding</keyword>
<evidence type="ECO:0000256" key="3">
    <source>
        <dbReference type="ARBA" id="ARBA00022670"/>
    </source>
</evidence>
<dbReference type="SUPFAM" id="SSF55486">
    <property type="entry name" value="Metalloproteases ('zincins'), catalytic domain"/>
    <property type="match status" value="2"/>
</dbReference>
<organism evidence="11 12">
    <name type="scientific">Cylicocyclus nassatus</name>
    <name type="common">Nematode worm</name>
    <dbReference type="NCBI Taxonomy" id="53992"/>
    <lineage>
        <taxon>Eukaryota</taxon>
        <taxon>Metazoa</taxon>
        <taxon>Ecdysozoa</taxon>
        <taxon>Nematoda</taxon>
        <taxon>Chromadorea</taxon>
        <taxon>Rhabditida</taxon>
        <taxon>Rhabditina</taxon>
        <taxon>Rhabditomorpha</taxon>
        <taxon>Strongyloidea</taxon>
        <taxon>Strongylidae</taxon>
        <taxon>Cylicocyclus</taxon>
    </lineage>
</organism>
<sequence length="1573" mass="177469">MGKQTVVQAVAAAVLIFILLSILGISIAVLVEVVNIYNSRNNNSNNTNPINPLKPVNPLNIQNPLQVVPGDARYSGYESATSLFKASLNSSVDPCNDFYQYTCGNFNGDMSFDVSDMNNAIAMAEQMNNLTYVNSSPDPVKQVTWYYMQCSTARMDWTAANSNGKYVMDAINRIAAGEQGFIETQFPFYMLYQDVGVKDFPTRIGMGYLLGYPAGWEGVATLVTPFVDTNWKDPHGSNGYAYYLDQPTTLLPYTYHVNAWSLYQQSMVNSIVTTMNLLASTQKRLLDQGQLLQDAKDIVALDHLLALTYSTDDTTRRQFDRSYNPMTIKQLSQTYGNISWHTLIPESVGTAQNVQSRLLSDPNYKYIVMEPLKLQMLNDMLGDPKFVSPRTLINYIYYAVVDANADFLPWPPQQSSKSMARFHMSRPPIGKPRRIRPEKRRFERRQYDELVASQVDCASETIFTLPYANARVFIDKIYPTAASRAQVRDNVAKIASSILIGFRSMIDQLNWMTSASKSGAYNKIENLVKNIAYPDWITDDAQFTTYHHELGVSVNVDDYFTMVRKVQLFNTYQSWISLLGGPANRIDFNGPPGTTNAWYQPELNSITFPAAILHKPFYDPTWPTAVNFGAMGVIAGHELTHGFDDQGVQWDGTGVLSPWMDNSSKTGFNNMANCVVNEYNGFCPLNKTVYGSASCINGAQTQGENIADNGGIHAAYRAYRNFINLYGPDPQLPDELLQEFTADQLFFLSFAQIWCQEPYPDSTEMRQILVDPHSPSQYRVWGTIQNFPAFKDAFHCTTSAYAPDKHCDVWVSDIDSSYGKPEVKNELNIETNKQITTADFDKYNAYKMAVDYYQYSLNASANPCDDFFEYACGNYDKLVSFHYADANNYEIMAAQLNSPAYQSTINSSKALMKEKTFSDACIAANINATTTNSTLVSKDYLMARVNRLANYLGSSFTYSFGGNVAALPNSKQLANALAYLSFTQGIDTLVTPFVDTNWNDPTKGYRMFMDQNTAYMSKTYYPLSAFKTIEDNYINTATNVIGNFTMEQGVPFNKTALRDKVKGLVEFEQMIANNYSTDDGTRRKYARSWNLMSITDLQNNYGFIDWPTYLRQVPDVAQSVVQNPNFMVSVMEKDQYASMTRDYNSLDKEKLVNYLFMRLLLSNTEYLPTYADSFVGMPEESFALGRKRRHSLRSSKKDALSDTQAACAQTANDLMQFANGRVFIDYLYPDDASKKMIRRTAGGLISNVIHSFQGMVDQLDWMTVDTKRKAYNKTMEIIENIAFPDWIMDNKQLDAYYQDLIFDPTDNYFDMYSKLIIFNIRLQYKQLTFFQTDRSDFLGQPGTVNAWYQPELNSITFPAGILQPPYFHPLWPASINYGGMGIVAGHELTHGFDDEGVQWGPSGALSTSSCANCTGWMDANSTAGFNSMAQCVISEYDKFCPPNLSQYSPNCVNGVQTQGENIADNGGIHAAFRAYRTHIALDGPDPLLPDRLFGQFTHDQLFFLSFAQVWCEKPRSNDKLYQQLMVDPHSPSMYRVFGTIQNYPAFKVAFNCPANSAYTPSSHCNVWVPNTEP</sequence>
<dbReference type="Proteomes" id="UP001176961">
    <property type="component" value="Unassembled WGS sequence"/>
</dbReference>
<evidence type="ECO:0000256" key="7">
    <source>
        <dbReference type="ARBA" id="ARBA00023049"/>
    </source>
</evidence>
<keyword evidence="8" id="KW-0812">Transmembrane</keyword>
<dbReference type="GO" id="GO:0004222">
    <property type="term" value="F:metalloendopeptidase activity"/>
    <property type="evidence" value="ECO:0007669"/>
    <property type="project" value="InterPro"/>
</dbReference>
<protein>
    <submittedName>
        <fullName evidence="11">Uncharacterized protein</fullName>
    </submittedName>
</protein>
<evidence type="ECO:0000313" key="12">
    <source>
        <dbReference type="Proteomes" id="UP001176961"/>
    </source>
</evidence>
<keyword evidence="5" id="KW-0378">Hydrolase</keyword>
<evidence type="ECO:0000256" key="5">
    <source>
        <dbReference type="ARBA" id="ARBA00022801"/>
    </source>
</evidence>
<dbReference type="CDD" id="cd08662">
    <property type="entry name" value="M13"/>
    <property type="match status" value="2"/>
</dbReference>
<name>A0AA36M7M9_CYLNA</name>
<proteinExistence type="inferred from homology"/>
<gene>
    <name evidence="11" type="ORF">CYNAS_LOCUS13279</name>
</gene>
<dbReference type="PRINTS" id="PR00786">
    <property type="entry name" value="NEPRILYSIN"/>
</dbReference>
<evidence type="ECO:0000313" key="11">
    <source>
        <dbReference type="EMBL" id="CAJ0601296.1"/>
    </source>
</evidence>
<evidence type="ECO:0000259" key="9">
    <source>
        <dbReference type="Pfam" id="PF01431"/>
    </source>
</evidence>
<evidence type="ECO:0000256" key="1">
    <source>
        <dbReference type="ARBA" id="ARBA00001947"/>
    </source>
</evidence>
<dbReference type="PANTHER" id="PTHR11733:SF240">
    <property type="entry name" value="GH14155P-RELATED"/>
    <property type="match status" value="1"/>
</dbReference>
<feature type="transmembrane region" description="Helical" evidence="8">
    <location>
        <begin position="12"/>
        <end position="37"/>
    </location>
</feature>
<dbReference type="PANTHER" id="PTHR11733">
    <property type="entry name" value="ZINC METALLOPROTEASE FAMILY M13 NEPRILYSIN-RELATED"/>
    <property type="match status" value="1"/>
</dbReference>
<keyword evidence="12" id="KW-1185">Reference proteome</keyword>
<dbReference type="InterPro" id="IPR018497">
    <property type="entry name" value="Peptidase_M13_C"/>
</dbReference>
<dbReference type="InterPro" id="IPR000718">
    <property type="entry name" value="Peptidase_M13"/>
</dbReference>
<feature type="domain" description="Peptidase M13 N-terminal" evidence="10">
    <location>
        <begin position="94"/>
        <end position="534"/>
    </location>
</feature>
<comment type="similarity">
    <text evidence="2">Belongs to the peptidase M13 family.</text>
</comment>
<dbReference type="Gene3D" id="3.40.390.10">
    <property type="entry name" value="Collagenase (Catalytic Domain)"/>
    <property type="match status" value="2"/>
</dbReference>
<keyword evidence="3" id="KW-0645">Protease</keyword>
<evidence type="ECO:0000256" key="4">
    <source>
        <dbReference type="ARBA" id="ARBA00022723"/>
    </source>
</evidence>
<dbReference type="EMBL" id="CATQJL010000305">
    <property type="protein sequence ID" value="CAJ0601296.1"/>
    <property type="molecule type" value="Genomic_DNA"/>
</dbReference>
<dbReference type="GO" id="GO:0046872">
    <property type="term" value="F:metal ion binding"/>
    <property type="evidence" value="ECO:0007669"/>
    <property type="project" value="UniProtKB-KW"/>
</dbReference>
<dbReference type="InterPro" id="IPR042089">
    <property type="entry name" value="Peptidase_M13_dom_2"/>
</dbReference>
<keyword evidence="6" id="KW-0862">Zinc</keyword>
<feature type="domain" description="Peptidase M13 C-terminal" evidence="9">
    <location>
        <begin position="596"/>
        <end position="809"/>
    </location>
</feature>
<evidence type="ECO:0000256" key="6">
    <source>
        <dbReference type="ARBA" id="ARBA00022833"/>
    </source>
</evidence>
<dbReference type="PROSITE" id="PS51885">
    <property type="entry name" value="NEPRILYSIN"/>
    <property type="match status" value="1"/>
</dbReference>
<dbReference type="Pfam" id="PF01431">
    <property type="entry name" value="Peptidase_M13"/>
    <property type="match status" value="2"/>
</dbReference>
<dbReference type="GO" id="GO:0005886">
    <property type="term" value="C:plasma membrane"/>
    <property type="evidence" value="ECO:0007669"/>
    <property type="project" value="TreeGrafter"/>
</dbReference>
<evidence type="ECO:0000259" key="10">
    <source>
        <dbReference type="Pfam" id="PF05649"/>
    </source>
</evidence>
<evidence type="ECO:0000256" key="2">
    <source>
        <dbReference type="ARBA" id="ARBA00007357"/>
    </source>
</evidence>
<dbReference type="Gene3D" id="1.10.1380.10">
    <property type="entry name" value="Neutral endopeptidase , domain2"/>
    <property type="match status" value="2"/>
</dbReference>
<dbReference type="GO" id="GO:0016485">
    <property type="term" value="P:protein processing"/>
    <property type="evidence" value="ECO:0007669"/>
    <property type="project" value="TreeGrafter"/>
</dbReference>
<reference evidence="11" key="1">
    <citation type="submission" date="2023-07" db="EMBL/GenBank/DDBJ databases">
        <authorList>
            <consortium name="CYATHOMIX"/>
        </authorList>
    </citation>
    <scope>NUCLEOTIDE SEQUENCE</scope>
    <source>
        <strain evidence="11">N/A</strain>
    </source>
</reference>
<accession>A0AA36M7M9</accession>
<dbReference type="InterPro" id="IPR008753">
    <property type="entry name" value="Peptidase_M13_N"/>
</dbReference>
<feature type="domain" description="Peptidase M13 C-terminal" evidence="9">
    <location>
        <begin position="1345"/>
        <end position="1566"/>
    </location>
</feature>
<keyword evidence="8" id="KW-1133">Transmembrane helix</keyword>